<reference evidence="2" key="1">
    <citation type="journal article" date="2019" name="Int. J. Syst. Evol. Microbiol.">
        <title>The Global Catalogue of Microorganisms (GCM) 10K type strain sequencing project: providing services to taxonomists for standard genome sequencing and annotation.</title>
        <authorList>
            <consortium name="The Broad Institute Genomics Platform"/>
            <consortium name="The Broad Institute Genome Sequencing Center for Infectious Disease"/>
            <person name="Wu L."/>
            <person name="Ma J."/>
        </authorList>
    </citation>
    <scope>NUCLEOTIDE SEQUENCE [LARGE SCALE GENOMIC DNA]</scope>
    <source>
        <strain evidence="2">TISTR 1858</strain>
    </source>
</reference>
<accession>A0ABW5Q084</accession>
<keyword evidence="2" id="KW-1185">Reference proteome</keyword>
<dbReference type="Proteomes" id="UP001597451">
    <property type="component" value="Unassembled WGS sequence"/>
</dbReference>
<sequence length="59" mass="7190">MEELLSEYQNDWAYLIPKMNLLEKQNQRYKQALMDIGNNPYDLRENMVKRARRALEESQ</sequence>
<evidence type="ECO:0000313" key="1">
    <source>
        <dbReference type="EMBL" id="MFD2628805.1"/>
    </source>
</evidence>
<organism evidence="1 2">
    <name type="scientific">Oceanobacillus kapialis</name>
    <dbReference type="NCBI Taxonomy" id="481353"/>
    <lineage>
        <taxon>Bacteria</taxon>
        <taxon>Bacillati</taxon>
        <taxon>Bacillota</taxon>
        <taxon>Bacilli</taxon>
        <taxon>Bacillales</taxon>
        <taxon>Bacillaceae</taxon>
        <taxon>Oceanobacillus</taxon>
    </lineage>
</organism>
<gene>
    <name evidence="1" type="ORF">ACFSUN_08395</name>
</gene>
<name>A0ABW5Q084_9BACI</name>
<evidence type="ECO:0008006" key="3">
    <source>
        <dbReference type="Google" id="ProtNLM"/>
    </source>
</evidence>
<evidence type="ECO:0000313" key="2">
    <source>
        <dbReference type="Proteomes" id="UP001597451"/>
    </source>
</evidence>
<dbReference type="RefSeq" id="WP_379561552.1">
    <property type="nucleotide sequence ID" value="NZ_JBHUMX010000019.1"/>
</dbReference>
<proteinExistence type="predicted"/>
<comment type="caution">
    <text evidence="1">The sequence shown here is derived from an EMBL/GenBank/DDBJ whole genome shotgun (WGS) entry which is preliminary data.</text>
</comment>
<protein>
    <recommendedName>
        <fullName evidence="3">DUF2508 family protein</fullName>
    </recommendedName>
</protein>
<dbReference type="EMBL" id="JBHUMX010000019">
    <property type="protein sequence ID" value="MFD2628805.1"/>
    <property type="molecule type" value="Genomic_DNA"/>
</dbReference>